<dbReference type="GO" id="GO:0046983">
    <property type="term" value="F:protein dimerization activity"/>
    <property type="evidence" value="ECO:0007669"/>
    <property type="project" value="InterPro"/>
</dbReference>
<dbReference type="InterPro" id="IPR012337">
    <property type="entry name" value="RNaseH-like_sf"/>
</dbReference>
<protein>
    <submittedName>
        <fullName evidence="2">SCAN domain-containing protein 3</fullName>
    </submittedName>
</protein>
<dbReference type="PANTHER" id="PTHR45913:SF19">
    <property type="entry name" value="LOW QUALITY PROTEIN: ZINC FINGER BED DOMAIN-CONTAINING PROTEIN 5-LIKE"/>
    <property type="match status" value="1"/>
</dbReference>
<proteinExistence type="predicted"/>
<accession>A0A8D9EPM7</accession>
<evidence type="ECO:0000259" key="1">
    <source>
        <dbReference type="Pfam" id="PF05699"/>
    </source>
</evidence>
<evidence type="ECO:0000313" key="2">
    <source>
        <dbReference type="EMBL" id="CAG6761112.1"/>
    </source>
</evidence>
<dbReference type="EMBL" id="HBUF01558359">
    <property type="protein sequence ID" value="CAG6761112.1"/>
    <property type="molecule type" value="Transcribed_RNA"/>
</dbReference>
<reference evidence="2" key="1">
    <citation type="submission" date="2021-05" db="EMBL/GenBank/DDBJ databases">
        <authorList>
            <person name="Alioto T."/>
            <person name="Alioto T."/>
            <person name="Gomez Garrido J."/>
        </authorList>
    </citation>
    <scope>NUCLEOTIDE SEQUENCE</scope>
</reference>
<sequence length="199" mass="23188">MVNILSAQDKVAGFIRKLELYKRRTDVEDISMFSELTMILDQSNEECTFTKEIGDHLSSVISCISKYFPNLENRETNAWVLRPFSVNEESFPDSETQAKVQFLGLREDNTLKHDFEENEISTFWIRTGNEYPLLSEKALRILVPFATTYRCESGFSTMVTLKTKSRNRLMIEHDMRCALCQTKPDIKKIVKNKQYQPSH</sequence>
<name>A0A8D9EPM7_9HEMI</name>
<dbReference type="AlphaFoldDB" id="A0A8D9EPM7"/>
<feature type="domain" description="HAT C-terminal dimerisation" evidence="1">
    <location>
        <begin position="116"/>
        <end position="182"/>
    </location>
</feature>
<dbReference type="Pfam" id="PF05699">
    <property type="entry name" value="Dimer_Tnp_hAT"/>
    <property type="match status" value="1"/>
</dbReference>
<dbReference type="InterPro" id="IPR008906">
    <property type="entry name" value="HATC_C_dom"/>
</dbReference>
<dbReference type="SUPFAM" id="SSF53098">
    <property type="entry name" value="Ribonuclease H-like"/>
    <property type="match status" value="1"/>
</dbReference>
<organism evidence="2">
    <name type="scientific">Cacopsylla melanoneura</name>
    <dbReference type="NCBI Taxonomy" id="428564"/>
    <lineage>
        <taxon>Eukaryota</taxon>
        <taxon>Metazoa</taxon>
        <taxon>Ecdysozoa</taxon>
        <taxon>Arthropoda</taxon>
        <taxon>Hexapoda</taxon>
        <taxon>Insecta</taxon>
        <taxon>Pterygota</taxon>
        <taxon>Neoptera</taxon>
        <taxon>Paraneoptera</taxon>
        <taxon>Hemiptera</taxon>
        <taxon>Sternorrhyncha</taxon>
        <taxon>Psylloidea</taxon>
        <taxon>Psyllidae</taxon>
        <taxon>Psyllinae</taxon>
        <taxon>Cacopsylla</taxon>
    </lineage>
</organism>
<dbReference type="PANTHER" id="PTHR45913">
    <property type="entry name" value="EPM2A-INTERACTING PROTEIN 1"/>
    <property type="match status" value="1"/>
</dbReference>